<dbReference type="AlphaFoldDB" id="A0A069R9Z6"/>
<keyword evidence="3 8" id="KW-0963">Cytoplasm</keyword>
<dbReference type="GO" id="GO:0006402">
    <property type="term" value="P:mRNA catabolic process"/>
    <property type="evidence" value="ECO:0007669"/>
    <property type="project" value="TreeGrafter"/>
</dbReference>
<dbReference type="eggNOG" id="COG0557">
    <property type="taxonomic scope" value="Bacteria"/>
</dbReference>
<accession>A0A069R9Z6</accession>
<dbReference type="InterPro" id="IPR040476">
    <property type="entry name" value="CSD2"/>
</dbReference>
<keyword evidence="5 8" id="KW-0378">Hydrolase</keyword>
<dbReference type="InterPro" id="IPR050180">
    <property type="entry name" value="RNR_Ribonuclease"/>
</dbReference>
<evidence type="ECO:0000313" key="10">
    <source>
        <dbReference type="EMBL" id="KDR93899.1"/>
    </source>
</evidence>
<dbReference type="PANTHER" id="PTHR23355">
    <property type="entry name" value="RIBONUCLEASE"/>
    <property type="match status" value="1"/>
</dbReference>
<keyword evidence="7 8" id="KW-0694">RNA-binding</keyword>
<dbReference type="PANTHER" id="PTHR23355:SF9">
    <property type="entry name" value="DIS3-LIKE EXONUCLEASE 2"/>
    <property type="match status" value="1"/>
</dbReference>
<dbReference type="Proteomes" id="UP000027946">
    <property type="component" value="Unassembled WGS sequence"/>
</dbReference>
<dbReference type="PROSITE" id="PS50126">
    <property type="entry name" value="S1"/>
    <property type="match status" value="1"/>
</dbReference>
<dbReference type="SMART" id="SM00357">
    <property type="entry name" value="CSP"/>
    <property type="match status" value="2"/>
</dbReference>
<dbReference type="Pfam" id="PF08206">
    <property type="entry name" value="OB_RNB"/>
    <property type="match status" value="1"/>
</dbReference>
<dbReference type="SMART" id="SM00955">
    <property type="entry name" value="RNB"/>
    <property type="match status" value="1"/>
</dbReference>
<evidence type="ECO:0000256" key="5">
    <source>
        <dbReference type="ARBA" id="ARBA00022801"/>
    </source>
</evidence>
<reference evidence="10 12" key="1">
    <citation type="submission" date="2014-03" db="EMBL/GenBank/DDBJ databases">
        <title>Genome sequence of Clostridium litorale W6, DSM 5388.</title>
        <authorList>
            <person name="Poehlein A."/>
            <person name="Jagirdar A."/>
            <person name="Khonsari B."/>
            <person name="Chibani C.M."/>
            <person name="Gutierrez Gutierrez D.A."/>
            <person name="Davydova E."/>
            <person name="Alghaithi H.S."/>
            <person name="Nair K.P."/>
            <person name="Dhamotharan K."/>
            <person name="Chandran L."/>
            <person name="G W."/>
            <person name="Daniel R."/>
        </authorList>
    </citation>
    <scope>NUCLEOTIDE SEQUENCE [LARGE SCALE GENOMIC DNA]</scope>
    <source>
        <strain evidence="10 12">W6</strain>
    </source>
</reference>
<dbReference type="SUPFAM" id="SSF50249">
    <property type="entry name" value="Nucleic acid-binding proteins"/>
    <property type="match status" value="4"/>
</dbReference>
<sequence length="710" mass="81701">MEKGLKEKLLQLIREEAYNPLTAREFADIFDIHESERPLFYEHLDEMVQDGLLYMTKNKRYGLPQKMNLFVGRLDVTQRGFGFIESTEEGVEDLFVASSDINGAMHGDKVIARVTKQGAKGRRSEGEIIKVIERGYSTIVGRFEVSKKFGFVIPDEKKFNMDIYVSKGLSMKANDGDKVVCKIIKWPERGRSPEGEIIEILGKGGVPEVEVLSIIRQHGIPENFPKKVQREVDGIEETIPAAEIQRRKDIRDMTTFTIDGADAKDLDDAVSIEMLSNGNYRLGVHIADVTNYVKENSKLDREALKRGTSVYFADRVIPMLPPKLSNGLCSLNPDVDRLALSVFMEIDNSANVVSHEIAETVIRSKARLIYEDISDILEKGEMEDTAHLFEKYSHIIDDFTKMETLARLLMKRRDNRGAIDFDFPEAKIIFDEKGHVDDIKKYDRRIANRIIEEFMLICNETVAEEFFWLSMPFVYRIHETPDREKMEDFNKFISTFGYVVKGSLDEVHPKALQDLLHQIRGKKEELAVSMIMLRSLKQAKYAPNCTGHFGLAAKYYSHFTSPIRRYPDLQIHRIIKEFLNGQIDGKRQNELKEIVAKSSEQSSLREREAETAEREVEDLKKAEYMRDHVGKVYEGFISGVTSFGIFVELDNTVEGLVRLSSMSDDYYIFDSEKYTVIGEHRKKMYRIGDTIKVKVDRVDLDRREIEFMMA</sequence>
<keyword evidence="4 8" id="KW-0540">Nuclease</keyword>
<dbReference type="HAMAP" id="MF_01895">
    <property type="entry name" value="RNase_R"/>
    <property type="match status" value="1"/>
</dbReference>
<keyword evidence="12" id="KW-1185">Reference proteome</keyword>
<dbReference type="EC" id="3.1.13.1" evidence="8"/>
<evidence type="ECO:0000256" key="8">
    <source>
        <dbReference type="HAMAP-Rule" id="MF_01895"/>
    </source>
</evidence>
<evidence type="ECO:0000259" key="9">
    <source>
        <dbReference type="PROSITE" id="PS50126"/>
    </source>
</evidence>
<dbReference type="Gene3D" id="2.40.50.140">
    <property type="entry name" value="Nucleic acid-binding proteins"/>
    <property type="match status" value="3"/>
</dbReference>
<dbReference type="InterPro" id="IPR011805">
    <property type="entry name" value="RNase_R"/>
</dbReference>
<dbReference type="InterPro" id="IPR011129">
    <property type="entry name" value="CSD"/>
</dbReference>
<dbReference type="NCBIfam" id="TIGR02063">
    <property type="entry name" value="RNase_R"/>
    <property type="match status" value="1"/>
</dbReference>
<dbReference type="InterPro" id="IPR022966">
    <property type="entry name" value="RNase_II/R_CS"/>
</dbReference>
<evidence type="ECO:0000256" key="6">
    <source>
        <dbReference type="ARBA" id="ARBA00022839"/>
    </source>
</evidence>
<dbReference type="InterPro" id="IPR003029">
    <property type="entry name" value="S1_domain"/>
</dbReference>
<gene>
    <name evidence="8 10" type="primary">rnr</name>
    <name evidence="11" type="ORF">CLIT_10c00530</name>
    <name evidence="10" type="ORF">CLIT_23c01710</name>
</gene>
<dbReference type="InterPro" id="IPR012340">
    <property type="entry name" value="NA-bd_OB-fold"/>
</dbReference>
<dbReference type="PROSITE" id="PS01175">
    <property type="entry name" value="RIBONUCLEASE_II"/>
    <property type="match status" value="1"/>
</dbReference>
<dbReference type="Pfam" id="PF00575">
    <property type="entry name" value="S1"/>
    <property type="match status" value="1"/>
</dbReference>
<dbReference type="OrthoDB" id="9764149at2"/>
<comment type="catalytic activity">
    <reaction evidence="1 8">
        <text>Exonucleolytic cleavage in the 3'- to 5'-direction to yield nucleoside 5'-phosphates.</text>
        <dbReference type="EC" id="3.1.13.1"/>
    </reaction>
</comment>
<dbReference type="NCBIfam" id="TIGR00358">
    <property type="entry name" value="3_prime_RNase"/>
    <property type="match status" value="1"/>
</dbReference>
<dbReference type="InterPro" id="IPR004476">
    <property type="entry name" value="RNase_II/RNase_R"/>
</dbReference>
<comment type="function">
    <text evidence="8">3'-5' exoribonuclease that releases 5'-nucleoside monophosphates and is involved in maturation of structured RNAs.</text>
</comment>
<proteinExistence type="inferred from homology"/>
<evidence type="ECO:0000313" key="12">
    <source>
        <dbReference type="Proteomes" id="UP000027946"/>
    </source>
</evidence>
<dbReference type="STRING" id="1121324.CLIT_10c00530"/>
<dbReference type="InterPro" id="IPR013223">
    <property type="entry name" value="RNase_B_OB_dom"/>
</dbReference>
<dbReference type="Pfam" id="PF17876">
    <property type="entry name" value="CSD2"/>
    <property type="match status" value="1"/>
</dbReference>
<evidence type="ECO:0000256" key="2">
    <source>
        <dbReference type="ARBA" id="ARBA00004496"/>
    </source>
</evidence>
<dbReference type="EMBL" id="JJMM01000026">
    <property type="protein sequence ID" value="KDR93899.1"/>
    <property type="molecule type" value="Genomic_DNA"/>
</dbReference>
<dbReference type="Pfam" id="PF00773">
    <property type="entry name" value="RNB"/>
    <property type="match status" value="1"/>
</dbReference>
<protein>
    <recommendedName>
        <fullName evidence="8">Ribonuclease R</fullName>
        <shortName evidence="8">RNase R</shortName>
        <ecNumber evidence="8">3.1.13.1</ecNumber>
    </recommendedName>
</protein>
<dbReference type="SMART" id="SM00316">
    <property type="entry name" value="S1"/>
    <property type="match status" value="1"/>
</dbReference>
<dbReference type="InterPro" id="IPR001900">
    <property type="entry name" value="RNase_II/R"/>
</dbReference>
<comment type="caution">
    <text evidence="10">The sequence shown here is derived from an EMBL/GenBank/DDBJ whole genome shotgun (WGS) entry which is preliminary data.</text>
</comment>
<organism evidence="10 12">
    <name type="scientific">Peptoclostridium litorale DSM 5388</name>
    <dbReference type="NCBI Taxonomy" id="1121324"/>
    <lineage>
        <taxon>Bacteria</taxon>
        <taxon>Bacillati</taxon>
        <taxon>Bacillota</taxon>
        <taxon>Clostridia</taxon>
        <taxon>Peptostreptococcales</taxon>
        <taxon>Peptoclostridiaceae</taxon>
        <taxon>Peptoclostridium</taxon>
    </lineage>
</organism>
<comment type="similarity">
    <text evidence="8">Belongs to the RNR ribonuclease family. RNase R subfamily.</text>
</comment>
<evidence type="ECO:0000256" key="7">
    <source>
        <dbReference type="ARBA" id="ARBA00022884"/>
    </source>
</evidence>
<dbReference type="GO" id="GO:0005829">
    <property type="term" value="C:cytosol"/>
    <property type="evidence" value="ECO:0007669"/>
    <property type="project" value="TreeGrafter"/>
</dbReference>
<evidence type="ECO:0000256" key="3">
    <source>
        <dbReference type="ARBA" id="ARBA00022490"/>
    </source>
</evidence>
<keyword evidence="6 8" id="KW-0269">Exonuclease</keyword>
<dbReference type="GO" id="GO:0003723">
    <property type="term" value="F:RNA binding"/>
    <property type="evidence" value="ECO:0007669"/>
    <property type="project" value="UniProtKB-UniRule"/>
</dbReference>
<comment type="subcellular location">
    <subcellularLocation>
        <location evidence="2 8">Cytoplasm</location>
    </subcellularLocation>
</comment>
<evidence type="ECO:0000256" key="1">
    <source>
        <dbReference type="ARBA" id="ARBA00001849"/>
    </source>
</evidence>
<dbReference type="GO" id="GO:0008859">
    <property type="term" value="F:exoribonuclease II activity"/>
    <property type="evidence" value="ECO:0007669"/>
    <property type="project" value="UniProtKB-UniRule"/>
</dbReference>
<dbReference type="RefSeq" id="WP_038263448.1">
    <property type="nucleotide sequence ID" value="NZ_FSRH01000004.1"/>
</dbReference>
<dbReference type="EMBL" id="JJMM01000010">
    <property type="protein sequence ID" value="KDR95326.1"/>
    <property type="molecule type" value="Genomic_DNA"/>
</dbReference>
<name>A0A069R9Z6_PEPLI</name>
<dbReference type="CDD" id="cd04471">
    <property type="entry name" value="S1_RNase_R"/>
    <property type="match status" value="1"/>
</dbReference>
<evidence type="ECO:0000313" key="11">
    <source>
        <dbReference type="EMBL" id="KDR95326.1"/>
    </source>
</evidence>
<feature type="domain" description="S1 motif" evidence="9">
    <location>
        <begin position="630"/>
        <end position="710"/>
    </location>
</feature>
<evidence type="ECO:0000256" key="4">
    <source>
        <dbReference type="ARBA" id="ARBA00022722"/>
    </source>
</evidence>